<protein>
    <recommendedName>
        <fullName evidence="4">DUF3568 family protein</fullName>
    </recommendedName>
</protein>
<dbReference type="EMBL" id="AVBC01000019">
    <property type="protein sequence ID" value="ERL52106.1"/>
    <property type="molecule type" value="Genomic_DNA"/>
</dbReference>
<evidence type="ECO:0000313" key="3">
    <source>
        <dbReference type="Proteomes" id="UP000019113"/>
    </source>
</evidence>
<evidence type="ECO:0000256" key="1">
    <source>
        <dbReference type="SAM" id="SignalP"/>
    </source>
</evidence>
<name>W1NA65_9GAMM</name>
<comment type="caution">
    <text evidence="2">The sequence shown here is derived from an EMBL/GenBank/DDBJ whole genome shotgun (WGS) entry which is preliminary data.</text>
</comment>
<organism evidence="2 3">
    <name type="scientific">Halomonas huangheensis</name>
    <dbReference type="NCBI Taxonomy" id="1178482"/>
    <lineage>
        <taxon>Bacteria</taxon>
        <taxon>Pseudomonadati</taxon>
        <taxon>Pseudomonadota</taxon>
        <taxon>Gammaproteobacteria</taxon>
        <taxon>Oceanospirillales</taxon>
        <taxon>Halomonadaceae</taxon>
        <taxon>Halomonas</taxon>
    </lineage>
</organism>
<evidence type="ECO:0008006" key="4">
    <source>
        <dbReference type="Google" id="ProtNLM"/>
    </source>
</evidence>
<dbReference type="OrthoDB" id="6184055at2"/>
<keyword evidence="3" id="KW-1185">Reference proteome</keyword>
<evidence type="ECO:0000313" key="2">
    <source>
        <dbReference type="EMBL" id="ERL52106.1"/>
    </source>
</evidence>
<dbReference type="PROSITE" id="PS51257">
    <property type="entry name" value="PROKAR_LIPOPROTEIN"/>
    <property type="match status" value="1"/>
</dbReference>
<accession>W1NA65</accession>
<feature type="signal peptide" evidence="1">
    <location>
        <begin position="1"/>
        <end position="25"/>
    </location>
</feature>
<dbReference type="RefSeq" id="WP_021817938.1">
    <property type="nucleotide sequence ID" value="NZ_AVBC01000019.1"/>
</dbReference>
<sequence length="120" mass="12879">MRRLLPVLLVSVLLAGCVTSPPPSAPVRSMPTTASADVAIRETLALLMEQGYVITSADGNLRRIDASLARWPIYRVEVRVSESATGADIALQGFRGGQRLSADVVEPLFIELQHRLGPAS</sequence>
<reference evidence="2 3" key="1">
    <citation type="submission" date="2013-08" db="EMBL/GenBank/DDBJ databases">
        <title>draft genome of Halomonas huanghegensis, strain BJGMM-B45T.</title>
        <authorList>
            <person name="Miao C."/>
            <person name="Wan Y."/>
            <person name="Jin W."/>
        </authorList>
    </citation>
    <scope>NUCLEOTIDE SEQUENCE [LARGE SCALE GENOMIC DNA]</scope>
    <source>
        <strain evidence="2 3">BJGMM-B45</strain>
    </source>
</reference>
<dbReference type="PATRIC" id="fig|1178482.3.peg.977"/>
<feature type="chain" id="PRO_5004806955" description="DUF3568 family protein" evidence="1">
    <location>
        <begin position="26"/>
        <end position="120"/>
    </location>
</feature>
<dbReference type="AlphaFoldDB" id="W1NA65"/>
<dbReference type="STRING" id="1178482.AR456_17925"/>
<proteinExistence type="predicted"/>
<dbReference type="Proteomes" id="UP000019113">
    <property type="component" value="Unassembled WGS sequence"/>
</dbReference>
<keyword evidence="1" id="KW-0732">Signal</keyword>
<gene>
    <name evidence="2" type="ORF">BJB45_09075</name>
</gene>